<proteinExistence type="predicted"/>
<sequence length="68" mass="7501">MDTELVQLTRKWTCGDIDKEMFNACSVAVKTGQALEERAAGLQTDIAHEHDTDSSVSTCKAELFNSPR</sequence>
<dbReference type="Proteomes" id="UP000214746">
    <property type="component" value="Unassembled WGS sequence"/>
</dbReference>
<dbReference type="AlphaFoldDB" id="A0A2W1N7C1"/>
<accession>A0A2W1N7C1</accession>
<comment type="caution">
    <text evidence="2">The sequence shown here is derived from an EMBL/GenBank/DDBJ whole genome shotgun (WGS) entry which is preliminary data.</text>
</comment>
<evidence type="ECO:0000313" key="2">
    <source>
        <dbReference type="EMBL" id="PZE20307.1"/>
    </source>
</evidence>
<evidence type="ECO:0000313" key="3">
    <source>
        <dbReference type="Proteomes" id="UP000214746"/>
    </source>
</evidence>
<keyword evidence="3" id="KW-1185">Reference proteome</keyword>
<evidence type="ECO:0000256" key="1">
    <source>
        <dbReference type="SAM" id="MobiDB-lite"/>
    </source>
</evidence>
<name>A0A2W1N7C1_PAEXE</name>
<organism evidence="2 3">
    <name type="scientific">Paenibacillus xerothermodurans</name>
    <dbReference type="NCBI Taxonomy" id="1977292"/>
    <lineage>
        <taxon>Bacteria</taxon>
        <taxon>Bacillati</taxon>
        <taxon>Bacillota</taxon>
        <taxon>Bacilli</taxon>
        <taxon>Bacillales</taxon>
        <taxon>Paenibacillaceae</taxon>
        <taxon>Paenibacillus</taxon>
    </lineage>
</organism>
<feature type="region of interest" description="Disordered" evidence="1">
    <location>
        <begin position="47"/>
        <end position="68"/>
    </location>
</feature>
<dbReference type="EMBL" id="NHRJ02000008">
    <property type="protein sequence ID" value="PZE20307.1"/>
    <property type="molecule type" value="Genomic_DNA"/>
</dbReference>
<gene>
    <name evidence="2" type="ORF">CBW46_014255</name>
</gene>
<protein>
    <submittedName>
        <fullName evidence="2">Uncharacterized protein</fullName>
    </submittedName>
</protein>
<reference evidence="2" key="1">
    <citation type="submission" date="2018-06" db="EMBL/GenBank/DDBJ databases">
        <title>Paenibacillus xerothermodurans sp. nov. an extremely dry heat resistant spore forming bacterium isolated from the soil of Cape Canaveral, Florida.</title>
        <authorList>
            <person name="Seuylemezian A."/>
            <person name="Kaur N."/>
            <person name="Patil P."/>
            <person name="Patil P."/>
            <person name="Mayilraj S."/>
            <person name="Vaishampayan P."/>
        </authorList>
    </citation>
    <scope>NUCLEOTIDE SEQUENCE [LARGE SCALE GENOMIC DNA]</scope>
    <source>
        <strain evidence="2">ATCC 27380</strain>
    </source>
</reference>